<dbReference type="PIRSF" id="PIRSF004555">
    <property type="entry name" value="UCP004555"/>
    <property type="match status" value="1"/>
</dbReference>
<dbReference type="InterPro" id="IPR036894">
    <property type="entry name" value="YbaB-like_sf"/>
</dbReference>
<protein>
    <recommendedName>
        <fullName evidence="2">Nucleoid-associated protein SAMN06264868_101159</fullName>
    </recommendedName>
</protein>
<evidence type="ECO:0000256" key="2">
    <source>
        <dbReference type="HAMAP-Rule" id="MF_00274"/>
    </source>
</evidence>
<comment type="subcellular location">
    <subcellularLocation>
        <location evidence="2">Cytoplasm</location>
        <location evidence="2">Nucleoid</location>
    </subcellularLocation>
</comment>
<comment type="similarity">
    <text evidence="2">Belongs to the YbaB/EbfC family.</text>
</comment>
<sequence length="110" mass="12206">MFNFGNIAEMMKQLKTMQENIEKAKEELKKENIEVEVGTGMVKVIANGIGEVVDINIDKSLLNEENAEVLKDLLISAINEAQERAREMMTKKMAEASGLGFDISKLGGLF</sequence>
<dbReference type="Pfam" id="PF02575">
    <property type="entry name" value="YbaB_DNA_bd"/>
    <property type="match status" value="1"/>
</dbReference>
<accession>A0AA45WIN7</accession>
<evidence type="ECO:0000256" key="1">
    <source>
        <dbReference type="ARBA" id="ARBA00023125"/>
    </source>
</evidence>
<dbReference type="NCBIfam" id="TIGR00103">
    <property type="entry name" value="DNA_YbaB_EbfC"/>
    <property type="match status" value="1"/>
</dbReference>
<dbReference type="HAMAP" id="MF_00274">
    <property type="entry name" value="DNA_YbaB_EbfC"/>
    <property type="match status" value="1"/>
</dbReference>
<dbReference type="PANTHER" id="PTHR33449:SF1">
    <property type="entry name" value="NUCLEOID-ASSOCIATED PROTEIN YBAB"/>
    <property type="match status" value="1"/>
</dbReference>
<dbReference type="RefSeq" id="WP_265133615.1">
    <property type="nucleotide sequence ID" value="NZ_FXTX01000001.1"/>
</dbReference>
<gene>
    <name evidence="4" type="ORF">SAMN06264868_101159</name>
</gene>
<reference evidence="4" key="1">
    <citation type="submission" date="2017-05" db="EMBL/GenBank/DDBJ databases">
        <authorList>
            <person name="Varghese N."/>
            <person name="Submissions S."/>
        </authorList>
    </citation>
    <scope>NUCLEOTIDE SEQUENCE</scope>
    <source>
        <strain evidence="4">DSM 18763</strain>
    </source>
</reference>
<comment type="caution">
    <text evidence="4">The sequence shown here is derived from an EMBL/GenBank/DDBJ whole genome shotgun (WGS) entry which is preliminary data.</text>
</comment>
<dbReference type="Proteomes" id="UP001157947">
    <property type="component" value="Unassembled WGS sequence"/>
</dbReference>
<organism evidence="4 5">
    <name type="scientific">Venenivibrio stagnispumantis</name>
    <dbReference type="NCBI Taxonomy" id="407998"/>
    <lineage>
        <taxon>Bacteria</taxon>
        <taxon>Pseudomonadati</taxon>
        <taxon>Aquificota</taxon>
        <taxon>Aquificia</taxon>
        <taxon>Aquificales</taxon>
        <taxon>Hydrogenothermaceae</taxon>
        <taxon>Venenivibrio</taxon>
    </lineage>
</organism>
<evidence type="ECO:0000256" key="3">
    <source>
        <dbReference type="SAM" id="Coils"/>
    </source>
</evidence>
<dbReference type="EMBL" id="FXTX01000001">
    <property type="protein sequence ID" value="SMP00727.1"/>
    <property type="molecule type" value="Genomic_DNA"/>
</dbReference>
<comment type="subunit">
    <text evidence="2">Homodimer.</text>
</comment>
<dbReference type="AlphaFoldDB" id="A0AA45WIN7"/>
<feature type="coiled-coil region" evidence="3">
    <location>
        <begin position="7"/>
        <end position="34"/>
    </location>
</feature>
<keyword evidence="1 2" id="KW-0238">DNA-binding</keyword>
<dbReference type="GO" id="GO:0005829">
    <property type="term" value="C:cytosol"/>
    <property type="evidence" value="ECO:0007669"/>
    <property type="project" value="TreeGrafter"/>
</dbReference>
<proteinExistence type="inferred from homology"/>
<dbReference type="InterPro" id="IPR004401">
    <property type="entry name" value="YbaB/EbfC"/>
</dbReference>
<dbReference type="PANTHER" id="PTHR33449">
    <property type="entry name" value="NUCLEOID-ASSOCIATED PROTEIN YBAB"/>
    <property type="match status" value="1"/>
</dbReference>
<evidence type="ECO:0000313" key="5">
    <source>
        <dbReference type="Proteomes" id="UP001157947"/>
    </source>
</evidence>
<dbReference type="SUPFAM" id="SSF82607">
    <property type="entry name" value="YbaB-like"/>
    <property type="match status" value="1"/>
</dbReference>
<comment type="function">
    <text evidence="2">Binds to DNA and alters its conformation. May be involved in regulation of gene expression, nucleoid organization and DNA protection.</text>
</comment>
<name>A0AA45WIN7_9AQUI</name>
<dbReference type="Gene3D" id="3.30.1310.10">
    <property type="entry name" value="Nucleoid-associated protein YbaB-like domain"/>
    <property type="match status" value="1"/>
</dbReference>
<keyword evidence="3" id="KW-0175">Coiled coil</keyword>
<dbReference type="GO" id="GO:0003677">
    <property type="term" value="F:DNA binding"/>
    <property type="evidence" value="ECO:0007669"/>
    <property type="project" value="UniProtKB-UniRule"/>
</dbReference>
<evidence type="ECO:0000313" key="4">
    <source>
        <dbReference type="EMBL" id="SMP00727.1"/>
    </source>
</evidence>
<keyword evidence="2" id="KW-0963">Cytoplasm</keyword>
<keyword evidence="5" id="KW-1185">Reference proteome</keyword>
<dbReference type="GO" id="GO:0043590">
    <property type="term" value="C:bacterial nucleoid"/>
    <property type="evidence" value="ECO:0007669"/>
    <property type="project" value="UniProtKB-UniRule"/>
</dbReference>